<dbReference type="AlphaFoldDB" id="A0A4Z1ABY3"/>
<dbReference type="OrthoDB" id="342737at2"/>
<gene>
    <name evidence="2" type="ORF">EHQ69_01515</name>
</gene>
<evidence type="ECO:0000313" key="3">
    <source>
        <dbReference type="Proteomes" id="UP000298263"/>
    </source>
</evidence>
<protein>
    <recommendedName>
        <fullName evidence="1">ISXO2-like transposase domain-containing protein</fullName>
    </recommendedName>
</protein>
<keyword evidence="3" id="KW-1185">Reference proteome</keyword>
<evidence type="ECO:0000313" key="2">
    <source>
        <dbReference type="EMBL" id="TGL96940.1"/>
    </source>
</evidence>
<proteinExistence type="predicted"/>
<dbReference type="SMART" id="SM01126">
    <property type="entry name" value="DDE_Tnp_IS1595"/>
    <property type="match status" value="1"/>
</dbReference>
<comment type="caution">
    <text evidence="2">The sequence shown here is derived from an EMBL/GenBank/DDBJ whole genome shotgun (WGS) entry which is preliminary data.</text>
</comment>
<dbReference type="Proteomes" id="UP000298263">
    <property type="component" value="Unassembled WGS sequence"/>
</dbReference>
<reference evidence="2" key="1">
    <citation type="journal article" date="2019" name="PLoS Negl. Trop. Dis.">
        <title>Revisiting the worldwide diversity of Leptospira species in the environment.</title>
        <authorList>
            <person name="Vincent A.T."/>
            <person name="Schiettekatte O."/>
            <person name="Bourhy P."/>
            <person name="Veyrier F.J."/>
            <person name="Picardeau M."/>
        </authorList>
    </citation>
    <scope>NUCLEOTIDE SEQUENCE [LARGE SCALE GENOMIC DNA]</scope>
    <source>
        <strain evidence="2">201702422</strain>
    </source>
</reference>
<organism evidence="2 3">
    <name type="scientific">Leptospira congkakensis</name>
    <dbReference type="NCBI Taxonomy" id="2484932"/>
    <lineage>
        <taxon>Bacteria</taxon>
        <taxon>Pseudomonadati</taxon>
        <taxon>Spirochaetota</taxon>
        <taxon>Spirochaetia</taxon>
        <taxon>Leptospirales</taxon>
        <taxon>Leptospiraceae</taxon>
        <taxon>Leptospira</taxon>
    </lineage>
</organism>
<sequence length="386" mass="44446">MTLKPKAGKSSSSNGGNSSFLPKFTKVVYTPPSKNLTPLENELIRREYTLKTLRILNTLFPKNCNCPQSSKEPKLNFLKVKGRESIGRCSHCHKQISLTSKTPFHNIKLPLAYISYIMQDQILQYPKVMTSKEISRKLNLSYKSSYFLKKRIQVLFSILNESLQKQLYNELQEATKDFRLPKEGNLTKALKNKPLAVADTVILYSSSLKANKHRSRRYKTGSASIYLSNALGGEQKGTMVHTIGINHGMTFYKSIPLNNQKYLGKDLDEKIPRYVPLFTDEYYTFIWDRPNHRMVNHSKKSKDPRYNLSRERWITKDGVTSNSAEARNNILKQSFRSYGYISPQWSQLYLNEISFLGNVRFDEELRGLLLGREAVGEGDRCFPTNQ</sequence>
<dbReference type="InterPro" id="IPR024445">
    <property type="entry name" value="Tnp_ISXO2-like"/>
</dbReference>
<dbReference type="EMBL" id="RQGP01000006">
    <property type="protein sequence ID" value="TGL96940.1"/>
    <property type="molecule type" value="Genomic_DNA"/>
</dbReference>
<accession>A0A4Z1ABY3</accession>
<evidence type="ECO:0000259" key="1">
    <source>
        <dbReference type="SMART" id="SM01126"/>
    </source>
</evidence>
<name>A0A4Z1ABY3_9LEPT</name>
<feature type="domain" description="ISXO2-like transposase" evidence="1">
    <location>
        <begin position="209"/>
        <end position="362"/>
    </location>
</feature>